<evidence type="ECO:0000313" key="4">
    <source>
        <dbReference type="EMBL" id="MBB2145133.1"/>
    </source>
</evidence>
<evidence type="ECO:0000259" key="2">
    <source>
        <dbReference type="Pfam" id="PF21307"/>
    </source>
</evidence>
<keyword evidence="1" id="KW-0732">Signal</keyword>
<reference evidence="4" key="1">
    <citation type="submission" date="2019-11" db="EMBL/GenBank/DDBJ databases">
        <title>Description of Pedobacter sp. LMG 31464T.</title>
        <authorList>
            <person name="Carlier A."/>
            <person name="Qi S."/>
            <person name="Vandamme P."/>
        </authorList>
    </citation>
    <scope>NUCLEOTIDE SEQUENCE</scope>
    <source>
        <strain evidence="4">LMG 31464</strain>
    </source>
</reference>
<dbReference type="InterPro" id="IPR049053">
    <property type="entry name" value="AFCA-like_C"/>
</dbReference>
<name>A0A923DYI6_9SPHI</name>
<gene>
    <name evidence="4" type="ORF">GM921_06545</name>
</gene>
<feature type="domain" description="Glycosyl hydrolase family 95 catalytic" evidence="3">
    <location>
        <begin position="294"/>
        <end position="634"/>
    </location>
</feature>
<dbReference type="Pfam" id="PF21307">
    <property type="entry name" value="Glyco_hydro_95_C"/>
    <property type="match status" value="1"/>
</dbReference>
<dbReference type="EMBL" id="WNXD01000001">
    <property type="protein sequence ID" value="MBB2145133.1"/>
    <property type="molecule type" value="Genomic_DNA"/>
</dbReference>
<dbReference type="Proteomes" id="UP000601055">
    <property type="component" value="Unassembled WGS sequence"/>
</dbReference>
<sequence>MKNQSFNIRLKKTLLFLLIIASFQSFAQVKNAIEYKTFFAKQDLVFDSLSTKWEEGAFLGNGLLGVMVYKEDENAIRFDLGRTDVVDHREGINPSIGRARMPIGKFVLRFKSKIQKVNLRLDLWNAELKGTITTAEGVVQFTGLVAAKNDVIILKTNATTKNLIYQWDWKPEKSISPYLTLGKDSAAKYPENPSYNVSTQNNINYTIQPLLAGGSYTTAWKKLGNTNDQTLLITIANTYPQNTSKQKAQAILTPLKLESVTTLTASHRNYWHQFYQKSFISIPDSRLQSFWWIQQYKMASATRVGAYTIDLMGPWYKTSPWPKYWWNLNIQLTYYPFFSSNHVDLAKPLLIMLKDNLSNLSKNAPQPYQHNSAAIGRSGPYAMTGGVKVVKGNDSIGNSAASLELGNLTWLLHVAYQSYEYTMDKENLKLLYPILKRSINYYINVMDKQSDGKYHLPYTYSPEYPKGITRDANYDLAVLKWGAKTLLYMNKELQLKDQLASKWQDIVDNLTPYPQDKLGFRVGRDADFSLSHRHYSHLLQVYPIYDINWDQLENRVLIKRSLDQWEKNSGAWRGYSYTGSGSIYAMMGNGNKTHQLLNEMMKGRFSIKPNTMYTEAGPVIETPLSAVTTMNEMLLQSWNGVVRVFPAVPDEWKAASFDKLLAKGAFEVSAVRSNGKTQFVKIKSLAGQPLLVKTDWTAPVKATGKRVFKVTPKDNGVITIDLKKGEEVILYTGTKPASFVMNAIAANDNKNNYWGLHTQK</sequence>
<feature type="chain" id="PRO_5037587974" evidence="1">
    <location>
        <begin position="28"/>
        <end position="760"/>
    </location>
</feature>
<evidence type="ECO:0000256" key="1">
    <source>
        <dbReference type="SAM" id="SignalP"/>
    </source>
</evidence>
<dbReference type="Gene3D" id="1.50.10.10">
    <property type="match status" value="1"/>
</dbReference>
<dbReference type="InterPro" id="IPR012341">
    <property type="entry name" value="6hp_glycosidase-like_sf"/>
</dbReference>
<feature type="signal peptide" evidence="1">
    <location>
        <begin position="1"/>
        <end position="27"/>
    </location>
</feature>
<evidence type="ECO:0000313" key="5">
    <source>
        <dbReference type="Proteomes" id="UP000601055"/>
    </source>
</evidence>
<dbReference type="SUPFAM" id="SSF48208">
    <property type="entry name" value="Six-hairpin glycosidases"/>
    <property type="match status" value="1"/>
</dbReference>
<dbReference type="GO" id="GO:0005975">
    <property type="term" value="P:carbohydrate metabolic process"/>
    <property type="evidence" value="ECO:0007669"/>
    <property type="project" value="InterPro"/>
</dbReference>
<comment type="caution">
    <text evidence="4">The sequence shown here is derived from an EMBL/GenBank/DDBJ whole genome shotgun (WGS) entry which is preliminary data.</text>
</comment>
<dbReference type="Pfam" id="PF22124">
    <property type="entry name" value="Glyco_hydro_95_cat"/>
    <property type="match status" value="1"/>
</dbReference>
<protein>
    <submittedName>
        <fullName evidence="4">Alpha-L-fucosidase</fullName>
    </submittedName>
</protein>
<accession>A0A923DYI6</accession>
<keyword evidence="5" id="KW-1185">Reference proteome</keyword>
<dbReference type="InterPro" id="IPR054363">
    <property type="entry name" value="GH95_cat"/>
</dbReference>
<dbReference type="RefSeq" id="WP_182921793.1">
    <property type="nucleotide sequence ID" value="NZ_WNXD01000001.1"/>
</dbReference>
<dbReference type="PANTHER" id="PTHR31084:SF0">
    <property type="entry name" value="ALPHA-L-FUCOSIDASE 2"/>
    <property type="match status" value="1"/>
</dbReference>
<dbReference type="PANTHER" id="PTHR31084">
    <property type="entry name" value="ALPHA-L-FUCOSIDASE 2"/>
    <property type="match status" value="1"/>
</dbReference>
<evidence type="ECO:0000259" key="3">
    <source>
        <dbReference type="Pfam" id="PF22124"/>
    </source>
</evidence>
<feature type="domain" description="Alpha fucosidase A-like C-terminal" evidence="2">
    <location>
        <begin position="636"/>
        <end position="728"/>
    </location>
</feature>
<organism evidence="4 5">
    <name type="scientific">Pedobacter planticolens</name>
    <dbReference type="NCBI Taxonomy" id="2679964"/>
    <lineage>
        <taxon>Bacteria</taxon>
        <taxon>Pseudomonadati</taxon>
        <taxon>Bacteroidota</taxon>
        <taxon>Sphingobacteriia</taxon>
        <taxon>Sphingobacteriales</taxon>
        <taxon>Sphingobacteriaceae</taxon>
        <taxon>Pedobacter</taxon>
    </lineage>
</organism>
<dbReference type="GO" id="GO:0004560">
    <property type="term" value="F:alpha-L-fucosidase activity"/>
    <property type="evidence" value="ECO:0007669"/>
    <property type="project" value="TreeGrafter"/>
</dbReference>
<dbReference type="InterPro" id="IPR008928">
    <property type="entry name" value="6-hairpin_glycosidase_sf"/>
</dbReference>
<dbReference type="AlphaFoldDB" id="A0A923DYI6"/>
<proteinExistence type="predicted"/>